<evidence type="ECO:0000256" key="2">
    <source>
        <dbReference type="ARBA" id="ARBA00022475"/>
    </source>
</evidence>
<keyword evidence="7 8" id="KW-0472">Membrane</keyword>
<sequence length="518" mass="54752">MALGTVVSRLTGFVRSALLAAALGSALFADAFTVANTIPNILYILLLGGALNAVFVPQLVRAMTRDRDGGVAYTNRLLTAAGALLLVITVAATAAAPVVVDVYTDFTGAQRELTVMLARYCLPQIFFYGLFTIAGQVLNSHGRFGPMMWAPIVNNLVVIGVAASYLVLAANARNAGDPGSQAAGLLGLGSTLGVALQSAVLIPFLHGVGYRWSPRFDWRGSGLDKAARLAGWTVLVVVVNQLGYWVVIQLSTKVSQLADQQHLGYGVGYSAYSNAHLLWMIPQGVVTVSLLTALLPRLSRQAEAGDLTSMRADLSEALRVSGTFIVPSAFVFVALGPQITTVVFRYGNVSDGDALVMGQMLSAFALGLIPFSAQYLLVRVFYAFEDTRTPVVVAAWITGIHVLLSVICFATLPARWVVTGMAAAYGVAYAAGLWITARKLRRRLGQLGGRGVRRTYTRLIIASAAASAVTFAIANVLTKAMGTAFPGPAVTLAGGGLVFLACFVVLARPLRTHKEVTT</sequence>
<feature type="transmembrane region" description="Helical" evidence="8">
    <location>
        <begin position="456"/>
        <end position="477"/>
    </location>
</feature>
<dbReference type="CDD" id="cd13123">
    <property type="entry name" value="MATE_MurJ_like"/>
    <property type="match status" value="1"/>
</dbReference>
<protein>
    <recommendedName>
        <fullName evidence="11">Peptidoglycan lipid II flippase</fullName>
    </recommendedName>
</protein>
<dbReference type="InterPro" id="IPR051050">
    <property type="entry name" value="Lipid_II_flippase_MurJ/MviN"/>
</dbReference>
<feature type="transmembrane region" description="Helical" evidence="8">
    <location>
        <begin position="120"/>
        <end position="140"/>
    </location>
</feature>
<accession>A0ABP4PGX4</accession>
<feature type="transmembrane region" description="Helical" evidence="8">
    <location>
        <begin position="489"/>
        <end position="507"/>
    </location>
</feature>
<name>A0ABP4PGX4_9ACTN</name>
<feature type="transmembrane region" description="Helical" evidence="8">
    <location>
        <begin position="182"/>
        <end position="205"/>
    </location>
</feature>
<dbReference type="Pfam" id="PF03023">
    <property type="entry name" value="MurJ"/>
    <property type="match status" value="1"/>
</dbReference>
<feature type="transmembrane region" description="Helical" evidence="8">
    <location>
        <begin position="317"/>
        <end position="336"/>
    </location>
</feature>
<feature type="transmembrane region" description="Helical" evidence="8">
    <location>
        <begin position="41"/>
        <end position="60"/>
    </location>
</feature>
<dbReference type="Proteomes" id="UP001500393">
    <property type="component" value="Unassembled WGS sequence"/>
</dbReference>
<gene>
    <name evidence="9" type="ORF">GCM10009789_38420</name>
</gene>
<feature type="transmembrane region" description="Helical" evidence="8">
    <location>
        <begin position="356"/>
        <end position="378"/>
    </location>
</feature>
<evidence type="ECO:0000256" key="5">
    <source>
        <dbReference type="ARBA" id="ARBA00022984"/>
    </source>
</evidence>
<evidence type="ECO:0000256" key="3">
    <source>
        <dbReference type="ARBA" id="ARBA00022692"/>
    </source>
</evidence>
<feature type="transmembrane region" description="Helical" evidence="8">
    <location>
        <begin position="226"/>
        <end position="247"/>
    </location>
</feature>
<keyword evidence="5" id="KW-0573">Peptidoglycan synthesis</keyword>
<evidence type="ECO:0000256" key="6">
    <source>
        <dbReference type="ARBA" id="ARBA00022989"/>
    </source>
</evidence>
<dbReference type="PANTHER" id="PTHR47019:SF1">
    <property type="entry name" value="LIPID II FLIPPASE MURJ"/>
    <property type="match status" value="1"/>
</dbReference>
<feature type="transmembrane region" description="Helical" evidence="8">
    <location>
        <begin position="390"/>
        <end position="412"/>
    </location>
</feature>
<keyword evidence="10" id="KW-1185">Reference proteome</keyword>
<dbReference type="NCBIfam" id="TIGR01695">
    <property type="entry name" value="murJ_mviN"/>
    <property type="match status" value="1"/>
</dbReference>
<evidence type="ECO:0000256" key="8">
    <source>
        <dbReference type="SAM" id="Phobius"/>
    </source>
</evidence>
<keyword evidence="2" id="KW-1003">Cell membrane</keyword>
<dbReference type="EMBL" id="BAAAOS010000020">
    <property type="protein sequence ID" value="GAA1580873.1"/>
    <property type="molecule type" value="Genomic_DNA"/>
</dbReference>
<evidence type="ECO:0008006" key="11">
    <source>
        <dbReference type="Google" id="ProtNLM"/>
    </source>
</evidence>
<evidence type="ECO:0000313" key="9">
    <source>
        <dbReference type="EMBL" id="GAA1580873.1"/>
    </source>
</evidence>
<feature type="transmembrane region" description="Helical" evidence="8">
    <location>
        <begin position="152"/>
        <end position="170"/>
    </location>
</feature>
<keyword evidence="3 8" id="KW-0812">Transmembrane</keyword>
<keyword evidence="6 8" id="KW-1133">Transmembrane helix</keyword>
<evidence type="ECO:0000313" key="10">
    <source>
        <dbReference type="Proteomes" id="UP001500393"/>
    </source>
</evidence>
<keyword evidence="4" id="KW-0133">Cell shape</keyword>
<dbReference type="PRINTS" id="PR01806">
    <property type="entry name" value="VIRFACTRMVIN"/>
</dbReference>
<evidence type="ECO:0000256" key="7">
    <source>
        <dbReference type="ARBA" id="ARBA00023136"/>
    </source>
</evidence>
<feature type="transmembrane region" description="Helical" evidence="8">
    <location>
        <begin position="81"/>
        <end position="100"/>
    </location>
</feature>
<organism evidence="9 10">
    <name type="scientific">Kribbella sancticallisti</name>
    <dbReference type="NCBI Taxonomy" id="460087"/>
    <lineage>
        <taxon>Bacteria</taxon>
        <taxon>Bacillati</taxon>
        <taxon>Actinomycetota</taxon>
        <taxon>Actinomycetes</taxon>
        <taxon>Propionibacteriales</taxon>
        <taxon>Kribbellaceae</taxon>
        <taxon>Kribbella</taxon>
    </lineage>
</organism>
<dbReference type="InterPro" id="IPR004268">
    <property type="entry name" value="MurJ"/>
</dbReference>
<proteinExistence type="predicted"/>
<feature type="transmembrane region" description="Helical" evidence="8">
    <location>
        <begin position="277"/>
        <end position="296"/>
    </location>
</feature>
<reference evidence="10" key="1">
    <citation type="journal article" date="2019" name="Int. J. Syst. Evol. Microbiol.">
        <title>The Global Catalogue of Microorganisms (GCM) 10K type strain sequencing project: providing services to taxonomists for standard genome sequencing and annotation.</title>
        <authorList>
            <consortium name="The Broad Institute Genomics Platform"/>
            <consortium name="The Broad Institute Genome Sequencing Center for Infectious Disease"/>
            <person name="Wu L."/>
            <person name="Ma J."/>
        </authorList>
    </citation>
    <scope>NUCLEOTIDE SEQUENCE [LARGE SCALE GENOMIC DNA]</scope>
    <source>
        <strain evidence="10">JCM 14969</strain>
    </source>
</reference>
<comment type="caution">
    <text evidence="9">The sequence shown here is derived from an EMBL/GenBank/DDBJ whole genome shotgun (WGS) entry which is preliminary data.</text>
</comment>
<comment type="subcellular location">
    <subcellularLocation>
        <location evidence="1">Cell membrane</location>
        <topology evidence="1">Multi-pass membrane protein</topology>
    </subcellularLocation>
</comment>
<evidence type="ECO:0000256" key="1">
    <source>
        <dbReference type="ARBA" id="ARBA00004651"/>
    </source>
</evidence>
<evidence type="ECO:0000256" key="4">
    <source>
        <dbReference type="ARBA" id="ARBA00022960"/>
    </source>
</evidence>
<dbReference type="PANTHER" id="PTHR47019">
    <property type="entry name" value="LIPID II FLIPPASE MURJ"/>
    <property type="match status" value="1"/>
</dbReference>
<feature type="transmembrane region" description="Helical" evidence="8">
    <location>
        <begin position="418"/>
        <end position="435"/>
    </location>
</feature>